<organism evidence="2 3">
    <name type="scientific">Pontixanthobacter luteolus</name>
    <dbReference type="NCBI Taxonomy" id="295089"/>
    <lineage>
        <taxon>Bacteria</taxon>
        <taxon>Pseudomonadati</taxon>
        <taxon>Pseudomonadota</taxon>
        <taxon>Alphaproteobacteria</taxon>
        <taxon>Sphingomonadales</taxon>
        <taxon>Erythrobacteraceae</taxon>
        <taxon>Pontixanthobacter</taxon>
    </lineage>
</organism>
<dbReference type="Pfam" id="PF08240">
    <property type="entry name" value="ADH_N"/>
    <property type="match status" value="1"/>
</dbReference>
<accession>A0A6I4UXS2</accession>
<dbReference type="InterPro" id="IPR020843">
    <property type="entry name" value="ER"/>
</dbReference>
<evidence type="ECO:0000313" key="3">
    <source>
        <dbReference type="Proteomes" id="UP000471435"/>
    </source>
</evidence>
<dbReference type="RefSeq" id="WP_160730607.1">
    <property type="nucleotide sequence ID" value="NZ_WTYP01000001.1"/>
</dbReference>
<dbReference type="SMART" id="SM00829">
    <property type="entry name" value="PKS_ER"/>
    <property type="match status" value="1"/>
</dbReference>
<protein>
    <submittedName>
        <fullName evidence="2">Zinc-binding dehydrogenase</fullName>
    </submittedName>
</protein>
<dbReference type="InterPro" id="IPR051397">
    <property type="entry name" value="Zn-ADH-like_protein"/>
</dbReference>
<dbReference type="CDD" id="cd08241">
    <property type="entry name" value="QOR1"/>
    <property type="match status" value="1"/>
</dbReference>
<dbReference type="InterPro" id="IPR011032">
    <property type="entry name" value="GroES-like_sf"/>
</dbReference>
<dbReference type="EMBL" id="WTYP01000001">
    <property type="protein sequence ID" value="MXP46373.1"/>
    <property type="molecule type" value="Genomic_DNA"/>
</dbReference>
<feature type="domain" description="Enoyl reductase (ER)" evidence="1">
    <location>
        <begin position="11"/>
        <end position="322"/>
    </location>
</feature>
<dbReference type="Gene3D" id="3.90.180.10">
    <property type="entry name" value="Medium-chain alcohol dehydrogenases, catalytic domain"/>
    <property type="match status" value="1"/>
</dbReference>
<dbReference type="InterPro" id="IPR036291">
    <property type="entry name" value="NAD(P)-bd_dom_sf"/>
</dbReference>
<dbReference type="GO" id="GO:0016491">
    <property type="term" value="F:oxidoreductase activity"/>
    <property type="evidence" value="ECO:0007669"/>
    <property type="project" value="InterPro"/>
</dbReference>
<reference evidence="2 3" key="1">
    <citation type="submission" date="2019-12" db="EMBL/GenBank/DDBJ databases">
        <title>Genomic-based taxomic classification of the family Erythrobacteraceae.</title>
        <authorList>
            <person name="Xu L."/>
        </authorList>
    </citation>
    <scope>NUCLEOTIDE SEQUENCE [LARGE SCALE GENOMIC DNA]</scope>
    <source>
        <strain evidence="2 3">SW-109</strain>
    </source>
</reference>
<dbReference type="PANTHER" id="PTHR43677">
    <property type="entry name" value="SHORT-CHAIN DEHYDROGENASE/REDUCTASE"/>
    <property type="match status" value="1"/>
</dbReference>
<dbReference type="SUPFAM" id="SSF51735">
    <property type="entry name" value="NAD(P)-binding Rossmann-fold domains"/>
    <property type="match status" value="1"/>
</dbReference>
<gene>
    <name evidence="2" type="ORF">GRI43_03060</name>
</gene>
<dbReference type="Proteomes" id="UP000471435">
    <property type="component" value="Unassembled WGS sequence"/>
</dbReference>
<sequence length="326" mass="33806">MQALQVTSLSDDLSGCELVDIAVPAQKAGEVLVKVHAASLNFPDLLMTKGDYQFKPEPPFTAGMELAGEVVAAGKESRFSAGDRVIGGAKTGAMAEYASVPEISLRLAPQGLDYPQATALGAAYNTAYTALVELGGLTAGQWVLVHGASGGVALAAIDLAKALGAQVIAATGSPDKVPAIKRLYAPDAVIVSEGRFREKVAEITGGKLCDLVCDPVGGDVFDESTRCVTFGGKLLVVGFAGGRIADIATNIPLIKGFSVVGVRAGEYARRFPERGKRIADEVGRLASSGLITPPIDRIVPLSQWRSAFEAMARRGLVGKVVLTPGT</sequence>
<proteinExistence type="predicted"/>
<comment type="caution">
    <text evidence="2">The sequence shown here is derived from an EMBL/GenBank/DDBJ whole genome shotgun (WGS) entry which is preliminary data.</text>
</comment>
<dbReference type="AlphaFoldDB" id="A0A6I4UXS2"/>
<evidence type="ECO:0000259" key="1">
    <source>
        <dbReference type="SMART" id="SM00829"/>
    </source>
</evidence>
<dbReference type="OrthoDB" id="4190732at2"/>
<evidence type="ECO:0000313" key="2">
    <source>
        <dbReference type="EMBL" id="MXP46373.1"/>
    </source>
</evidence>
<dbReference type="SUPFAM" id="SSF50129">
    <property type="entry name" value="GroES-like"/>
    <property type="match status" value="1"/>
</dbReference>
<name>A0A6I4UXS2_9SPHN</name>
<dbReference type="InterPro" id="IPR013149">
    <property type="entry name" value="ADH-like_C"/>
</dbReference>
<dbReference type="InterPro" id="IPR013154">
    <property type="entry name" value="ADH-like_N"/>
</dbReference>
<dbReference type="Pfam" id="PF00107">
    <property type="entry name" value="ADH_zinc_N"/>
    <property type="match status" value="1"/>
</dbReference>
<dbReference type="Gene3D" id="3.40.50.720">
    <property type="entry name" value="NAD(P)-binding Rossmann-like Domain"/>
    <property type="match status" value="1"/>
</dbReference>
<dbReference type="PANTHER" id="PTHR43677:SF4">
    <property type="entry name" value="QUINONE OXIDOREDUCTASE-LIKE PROTEIN 2"/>
    <property type="match status" value="1"/>
</dbReference>
<keyword evidence="3" id="KW-1185">Reference proteome</keyword>